<protein>
    <submittedName>
        <fullName evidence="1">FlaG/FlaF family flagellin (Archaellin)</fullName>
    </submittedName>
</protein>
<reference evidence="1 2" key="1">
    <citation type="submission" date="2023-04" db="EMBL/GenBank/DDBJ databases">
        <title>Forest soil microbial communities from Buena Vista Peninsula, Colon Province, Panama.</title>
        <authorList>
            <person name="Bouskill N."/>
        </authorList>
    </citation>
    <scope>NUCLEOTIDE SEQUENCE [LARGE SCALE GENOMIC DNA]</scope>
    <source>
        <strain evidence="1 2">CFH S0262</strain>
    </source>
</reference>
<keyword evidence="1" id="KW-0969">Cilium</keyword>
<organism evidence="1 2">
    <name type="scientific">Prescottella agglutinans</name>
    <dbReference type="NCBI Taxonomy" id="1644129"/>
    <lineage>
        <taxon>Bacteria</taxon>
        <taxon>Bacillati</taxon>
        <taxon>Actinomycetota</taxon>
        <taxon>Actinomycetes</taxon>
        <taxon>Mycobacteriales</taxon>
        <taxon>Nocardiaceae</taxon>
        <taxon>Prescottella</taxon>
    </lineage>
</organism>
<dbReference type="RefSeq" id="WP_280763513.1">
    <property type="nucleotide sequence ID" value="NZ_JARXVC010000020.1"/>
</dbReference>
<keyword evidence="1" id="KW-0966">Cell projection</keyword>
<evidence type="ECO:0000313" key="2">
    <source>
        <dbReference type="Proteomes" id="UP001160334"/>
    </source>
</evidence>
<gene>
    <name evidence="1" type="ORF">M2280_005543</name>
</gene>
<evidence type="ECO:0000313" key="1">
    <source>
        <dbReference type="EMBL" id="MDH6284285.1"/>
    </source>
</evidence>
<proteinExistence type="predicted"/>
<dbReference type="Proteomes" id="UP001160334">
    <property type="component" value="Unassembled WGS sequence"/>
</dbReference>
<name>A0ABT6MK54_9NOCA</name>
<comment type="caution">
    <text evidence="1">The sequence shown here is derived from an EMBL/GenBank/DDBJ whole genome shotgun (WGS) entry which is preliminary data.</text>
</comment>
<keyword evidence="1" id="KW-0282">Flagellum</keyword>
<sequence>MNLRTTVPAVALAGLIAVTATGYGDDNTAADDGSTSDDLRTHTVTALDFPRSVFDGWEITDPAEWPTDVIPAIALAAGTSDSWDVTPAACAPTGDRGAALWSAVRGTGDWAGQVGENSATGQSFAATIAGLDPAGLNAATEFATQCASYTVTAGGRTIAVTTEATNAEPLRYGLSDARLFTTTATVDGQPESTFSTLTGVGQHDGRVLAGQFTTPGKIEGPVINVAGNWWNILARKAVNGQQQQ</sequence>
<keyword evidence="2" id="KW-1185">Reference proteome</keyword>
<dbReference type="EMBL" id="JARXVC010000020">
    <property type="protein sequence ID" value="MDH6284285.1"/>
    <property type="molecule type" value="Genomic_DNA"/>
</dbReference>
<accession>A0ABT6MK54</accession>